<dbReference type="EMBL" id="FNPB01000001">
    <property type="protein sequence ID" value="SDX54829.1"/>
    <property type="molecule type" value="Genomic_DNA"/>
</dbReference>
<evidence type="ECO:0000313" key="2">
    <source>
        <dbReference type="EMBL" id="SDX54829.1"/>
    </source>
</evidence>
<sequence length="268" mass="27211">MRSRVGQTGETDATGDRAVSDAARSVLVLHRPDSADSTVEATLFDREPADIEVADPTETDVGERIAAADVVVADGEAALLSLAGHPPDCPVVPVGTGATRYDVPATDVAAAVDAVGAGVETAPHPVLGVTIDGETVGHAVTDVSLVTAEPARISEYGVASGAGWSDTVRADGIVVATPLGSEGYAHAVGGPLLAPETGLAAVPISPYAMHADVWVLRPPVSVSVERDEAAVSLLLDDEEARTVPAKAPVEITVSRTLAVVTPDSVPDR</sequence>
<dbReference type="GO" id="GO:0003951">
    <property type="term" value="F:NAD+ kinase activity"/>
    <property type="evidence" value="ECO:0007669"/>
    <property type="project" value="InterPro"/>
</dbReference>
<dbReference type="Pfam" id="PF20143">
    <property type="entry name" value="NAD_kinase_C"/>
    <property type="match status" value="1"/>
</dbReference>
<protein>
    <submittedName>
        <fullName evidence="2">NAD+ kinase</fullName>
    </submittedName>
</protein>
<name>A0A1H3CN14_9EURY</name>
<dbReference type="InterPro" id="IPR016064">
    <property type="entry name" value="NAD/diacylglycerol_kinase_sf"/>
</dbReference>
<evidence type="ECO:0000313" key="3">
    <source>
        <dbReference type="Proteomes" id="UP000199170"/>
    </source>
</evidence>
<dbReference type="Proteomes" id="UP000199170">
    <property type="component" value="Unassembled WGS sequence"/>
</dbReference>
<dbReference type="GO" id="GO:0019674">
    <property type="term" value="P:NAD+ metabolic process"/>
    <property type="evidence" value="ECO:0007669"/>
    <property type="project" value="InterPro"/>
</dbReference>
<keyword evidence="2" id="KW-0418">Kinase</keyword>
<dbReference type="InterPro" id="IPR017437">
    <property type="entry name" value="ATP-NAD_kinase_PpnK-typ_C"/>
</dbReference>
<dbReference type="Gene3D" id="2.60.200.30">
    <property type="entry name" value="Probable inorganic polyphosphate/atp-NAD kinase, domain 2"/>
    <property type="match status" value="1"/>
</dbReference>
<keyword evidence="2" id="KW-0808">Transferase</keyword>
<dbReference type="STRING" id="660517.SAMN04487946_10174"/>
<feature type="region of interest" description="Disordered" evidence="1">
    <location>
        <begin position="1"/>
        <end position="20"/>
    </location>
</feature>
<gene>
    <name evidence="2" type="ORF">SAMN04487946_10174</name>
</gene>
<dbReference type="SUPFAM" id="SSF111331">
    <property type="entry name" value="NAD kinase/diacylglycerol kinase-like"/>
    <property type="match status" value="1"/>
</dbReference>
<feature type="compositionally biased region" description="Polar residues" evidence="1">
    <location>
        <begin position="1"/>
        <end position="11"/>
    </location>
</feature>
<evidence type="ECO:0000256" key="1">
    <source>
        <dbReference type="SAM" id="MobiDB-lite"/>
    </source>
</evidence>
<organism evidence="2 3">
    <name type="scientific">Halobellus clavatus</name>
    <dbReference type="NCBI Taxonomy" id="660517"/>
    <lineage>
        <taxon>Archaea</taxon>
        <taxon>Methanobacteriati</taxon>
        <taxon>Methanobacteriota</taxon>
        <taxon>Stenosarchaea group</taxon>
        <taxon>Halobacteria</taxon>
        <taxon>Halobacteriales</taxon>
        <taxon>Haloferacaceae</taxon>
        <taxon>Halobellus</taxon>
    </lineage>
</organism>
<dbReference type="AlphaFoldDB" id="A0A1H3CN14"/>
<proteinExistence type="predicted"/>
<keyword evidence="3" id="KW-1185">Reference proteome</keyword>
<reference evidence="3" key="1">
    <citation type="submission" date="2016-10" db="EMBL/GenBank/DDBJ databases">
        <authorList>
            <person name="Varghese N."/>
            <person name="Submissions S."/>
        </authorList>
    </citation>
    <scope>NUCLEOTIDE SEQUENCE [LARGE SCALE GENOMIC DNA]</scope>
    <source>
        <strain evidence="3">CGMCC 1.10118</strain>
    </source>
</reference>
<accession>A0A1H3CN14</accession>